<accession>A0A6P1Z9P8</accession>
<keyword evidence="1" id="KW-0472">Membrane</keyword>
<feature type="transmembrane region" description="Helical" evidence="1">
    <location>
        <begin position="169"/>
        <end position="188"/>
    </location>
</feature>
<dbReference type="AlphaFoldDB" id="A0A6P1Z9P8"/>
<keyword evidence="1" id="KW-0812">Transmembrane</keyword>
<evidence type="ECO:0000256" key="1">
    <source>
        <dbReference type="SAM" id="Phobius"/>
    </source>
</evidence>
<feature type="transmembrane region" description="Helical" evidence="1">
    <location>
        <begin position="55"/>
        <end position="79"/>
    </location>
</feature>
<reference evidence="2 3" key="1">
    <citation type="submission" date="2018-06" db="EMBL/GenBank/DDBJ databases">
        <title>Complete genome of Desulfovibrio marinus P48SEP.</title>
        <authorList>
            <person name="Crispim J.S."/>
            <person name="Vidigal P.M.P."/>
            <person name="Silva L.C.F."/>
            <person name="Araujo L.C."/>
            <person name="Laguardia C.N."/>
            <person name="Dias R.S."/>
            <person name="Sousa M.P."/>
            <person name="Paula S.O."/>
            <person name="Silva C."/>
        </authorList>
    </citation>
    <scope>NUCLEOTIDE SEQUENCE [LARGE SCALE GENOMIC DNA]</scope>
    <source>
        <strain evidence="2 3">P48SEP</strain>
    </source>
</reference>
<feature type="transmembrane region" description="Helical" evidence="1">
    <location>
        <begin position="106"/>
        <end position="138"/>
    </location>
</feature>
<evidence type="ECO:0000313" key="3">
    <source>
        <dbReference type="Proteomes" id="UP000434052"/>
    </source>
</evidence>
<dbReference type="Proteomes" id="UP000434052">
    <property type="component" value="Unassembled WGS sequence"/>
</dbReference>
<comment type="caution">
    <text evidence="2">The sequence shown here is derived from an EMBL/GenBank/DDBJ whole genome shotgun (WGS) entry which is preliminary data.</text>
</comment>
<gene>
    <name evidence="2" type="ORF">DQK91_21510</name>
</gene>
<sequence length="311" mass="35639">MDNYSNILKAIREHWQLITVALTAYSFICSIFYLWGYWNHFGIHFYDFISAQDALLTASVPLGITFSSFVFTVLFLTFFPMLRGEENPLLAPPLANSVPAQFKIKLLWALFFTAFIISSLYNDIILLAIFFLAALYAIERMKIRFIYKMILFLCPLAVDSFIGDHKSCFNLLIVLSLISIAFLSSLQFFKDKPNLLLLIGFSSAFLPTSYIQGRIDSNQITSGIHYKYIDADRHPALAKYIPPEVKHLIYVGVLNKIYFFQINTMDILMVKQDHLPVLVLRDHLTRPKATSIRNISPLTNFLINKIKAGPK</sequence>
<dbReference type="EMBL" id="QMIF01000028">
    <property type="protein sequence ID" value="TVM30181.1"/>
    <property type="molecule type" value="Genomic_DNA"/>
</dbReference>
<keyword evidence="1" id="KW-1133">Transmembrane helix</keyword>
<dbReference type="RefSeq" id="WP_144307472.1">
    <property type="nucleotide sequence ID" value="NZ_QMIF01000028.1"/>
</dbReference>
<proteinExistence type="predicted"/>
<name>A0A6P1Z9P8_9BACT</name>
<protein>
    <submittedName>
        <fullName evidence="2">Uncharacterized protein</fullName>
    </submittedName>
</protein>
<evidence type="ECO:0000313" key="2">
    <source>
        <dbReference type="EMBL" id="TVM30181.1"/>
    </source>
</evidence>
<organism evidence="2 3">
    <name type="scientific">Oceanidesulfovibrio marinus</name>
    <dbReference type="NCBI Taxonomy" id="370038"/>
    <lineage>
        <taxon>Bacteria</taxon>
        <taxon>Pseudomonadati</taxon>
        <taxon>Thermodesulfobacteriota</taxon>
        <taxon>Desulfovibrionia</taxon>
        <taxon>Desulfovibrionales</taxon>
        <taxon>Desulfovibrionaceae</taxon>
        <taxon>Oceanidesulfovibrio</taxon>
    </lineage>
</organism>
<feature type="transmembrane region" description="Helical" evidence="1">
    <location>
        <begin position="15"/>
        <end position="35"/>
    </location>
</feature>